<sequence length="192" mass="22675">MHPADEGFHKRVLKHVVKHFKQYKHERYFKPEEKTKEDMYEIVPKGHSREGWMRLANYWCSEQHEVETHGREPTHLELFKKRQSKESGGFVANTTTEGFLNKARSKVQERHLSSSPLKTRVEIENEVFDELMYEEENPNDVFGVNAILKKRCYTFPDNNMELKCGKEELGSQKAMFLLMLKAIRNGKIRDDS</sequence>
<protein>
    <recommendedName>
        <fullName evidence="3">Transposase</fullName>
    </recommendedName>
</protein>
<gene>
    <name evidence="1" type="ORF">Cgig2_022099</name>
</gene>
<evidence type="ECO:0008006" key="3">
    <source>
        <dbReference type="Google" id="ProtNLM"/>
    </source>
</evidence>
<dbReference type="OrthoDB" id="694700at2759"/>
<dbReference type="Proteomes" id="UP001153076">
    <property type="component" value="Unassembled WGS sequence"/>
</dbReference>
<organism evidence="1 2">
    <name type="scientific">Carnegiea gigantea</name>
    <dbReference type="NCBI Taxonomy" id="171969"/>
    <lineage>
        <taxon>Eukaryota</taxon>
        <taxon>Viridiplantae</taxon>
        <taxon>Streptophyta</taxon>
        <taxon>Embryophyta</taxon>
        <taxon>Tracheophyta</taxon>
        <taxon>Spermatophyta</taxon>
        <taxon>Magnoliopsida</taxon>
        <taxon>eudicotyledons</taxon>
        <taxon>Gunneridae</taxon>
        <taxon>Pentapetalae</taxon>
        <taxon>Caryophyllales</taxon>
        <taxon>Cactineae</taxon>
        <taxon>Cactaceae</taxon>
        <taxon>Cactoideae</taxon>
        <taxon>Echinocereeae</taxon>
        <taxon>Carnegiea</taxon>
    </lineage>
</organism>
<proteinExistence type="predicted"/>
<reference evidence="1" key="1">
    <citation type="submission" date="2022-04" db="EMBL/GenBank/DDBJ databases">
        <title>Carnegiea gigantea Genome sequencing and assembly v2.</title>
        <authorList>
            <person name="Copetti D."/>
            <person name="Sanderson M.J."/>
            <person name="Burquez A."/>
            <person name="Wojciechowski M.F."/>
        </authorList>
    </citation>
    <scope>NUCLEOTIDE SEQUENCE</scope>
    <source>
        <strain evidence="1">SGP5-SGP5p</strain>
        <tissue evidence="1">Aerial part</tissue>
    </source>
</reference>
<evidence type="ECO:0000313" key="1">
    <source>
        <dbReference type="EMBL" id="KAJ8423305.1"/>
    </source>
</evidence>
<keyword evidence="2" id="KW-1185">Reference proteome</keyword>
<accession>A0A9Q1JLU9</accession>
<dbReference type="AlphaFoldDB" id="A0A9Q1JLU9"/>
<comment type="caution">
    <text evidence="1">The sequence shown here is derived from an EMBL/GenBank/DDBJ whole genome shotgun (WGS) entry which is preliminary data.</text>
</comment>
<dbReference type="EMBL" id="JAKOGI010002001">
    <property type="protein sequence ID" value="KAJ8423305.1"/>
    <property type="molecule type" value="Genomic_DNA"/>
</dbReference>
<evidence type="ECO:0000313" key="2">
    <source>
        <dbReference type="Proteomes" id="UP001153076"/>
    </source>
</evidence>
<name>A0A9Q1JLU9_9CARY</name>